<accession>A0A1M5VBT8</accession>
<evidence type="ECO:0000313" key="2">
    <source>
        <dbReference type="Proteomes" id="UP000184109"/>
    </source>
</evidence>
<dbReference type="RefSeq" id="WP_143155269.1">
    <property type="nucleotide sequence ID" value="NZ_BMEN01000003.1"/>
</dbReference>
<reference evidence="2" key="1">
    <citation type="submission" date="2016-11" db="EMBL/GenBank/DDBJ databases">
        <authorList>
            <person name="Varghese N."/>
            <person name="Submissions S."/>
        </authorList>
    </citation>
    <scope>NUCLEOTIDE SEQUENCE [LARGE SCALE GENOMIC DNA]</scope>
    <source>
        <strain evidence="2">DSM 100572</strain>
    </source>
</reference>
<keyword evidence="2" id="KW-1185">Reference proteome</keyword>
<organism evidence="1 2">
    <name type="scientific">Wenyingzhuangia marina</name>
    <dbReference type="NCBI Taxonomy" id="1195760"/>
    <lineage>
        <taxon>Bacteria</taxon>
        <taxon>Pseudomonadati</taxon>
        <taxon>Bacteroidota</taxon>
        <taxon>Flavobacteriia</taxon>
        <taxon>Flavobacteriales</taxon>
        <taxon>Flavobacteriaceae</taxon>
        <taxon>Wenyingzhuangia</taxon>
    </lineage>
</organism>
<dbReference type="EMBL" id="FQXQ01000003">
    <property type="protein sequence ID" value="SHH72574.1"/>
    <property type="molecule type" value="Genomic_DNA"/>
</dbReference>
<proteinExistence type="predicted"/>
<dbReference type="OrthoDB" id="1431274at2"/>
<dbReference type="Proteomes" id="UP000184109">
    <property type="component" value="Unassembled WGS sequence"/>
</dbReference>
<protein>
    <recommendedName>
        <fullName evidence="3">Conjugative transposon protein TraO</fullName>
    </recommendedName>
</protein>
<evidence type="ECO:0000313" key="1">
    <source>
        <dbReference type="EMBL" id="SHH72574.1"/>
    </source>
</evidence>
<sequence>MKIRSLLLFVMIVASLQVFAQKKGIIQVSLDPTMLVNGPYSDSQNGALDFLIKASIGNPKNELGLYYERFKAMDYTSAGVLYNHKMELAKVSSVLSNMIGLIGLDAGYIRRDLAKRSDAFTVSLNAELRYLVSKNFGVNLTSNYRVRGDLIDLYNDKTPFIFSGYVGLFVIL</sequence>
<name>A0A1M5VBT8_9FLAO</name>
<dbReference type="AlphaFoldDB" id="A0A1M5VBT8"/>
<gene>
    <name evidence="1" type="ORF">SAMN05444281_1671</name>
</gene>
<evidence type="ECO:0008006" key="3">
    <source>
        <dbReference type="Google" id="ProtNLM"/>
    </source>
</evidence>